<dbReference type="Proteomes" id="UP000296352">
    <property type="component" value="Chromosome"/>
</dbReference>
<keyword evidence="2" id="KW-0472">Membrane</keyword>
<protein>
    <recommendedName>
        <fullName evidence="5">DUF4191 domain-containing protein</fullName>
    </recommendedName>
</protein>
<evidence type="ECO:0000256" key="2">
    <source>
        <dbReference type="SAM" id="Phobius"/>
    </source>
</evidence>
<dbReference type="EMBL" id="CP039247">
    <property type="protein sequence ID" value="QCB28850.1"/>
    <property type="molecule type" value="Genomic_DNA"/>
</dbReference>
<reference evidence="3 4" key="1">
    <citation type="submission" date="2019-04" db="EMBL/GenBank/DDBJ databases">
        <title>Corynebacterium endometrii sp. nov., isolated from the uterus of a cow with endometritis.</title>
        <authorList>
            <person name="Ballas P."/>
            <person name="Ruckert C."/>
            <person name="Wagener K."/>
            <person name="Drillich M."/>
            <person name="Kaempfer P."/>
            <person name="Busse H.-J."/>
            <person name="Ehling-Schulz M."/>
        </authorList>
    </citation>
    <scope>NUCLEOTIDE SEQUENCE [LARGE SCALE GENOMIC DNA]</scope>
    <source>
        <strain evidence="3 4">LMM-1653</strain>
    </source>
</reference>
<gene>
    <name evidence="3" type="ORF">CENDO_07880</name>
</gene>
<evidence type="ECO:0000313" key="3">
    <source>
        <dbReference type="EMBL" id="QCB28850.1"/>
    </source>
</evidence>
<feature type="region of interest" description="Disordered" evidence="1">
    <location>
        <begin position="229"/>
        <end position="261"/>
    </location>
</feature>
<dbReference type="InterPro" id="IPR025445">
    <property type="entry name" value="DUF4191"/>
</dbReference>
<evidence type="ECO:0008006" key="5">
    <source>
        <dbReference type="Google" id="ProtNLM"/>
    </source>
</evidence>
<feature type="region of interest" description="Disordered" evidence="1">
    <location>
        <begin position="1"/>
        <end position="24"/>
    </location>
</feature>
<feature type="transmembrane region" description="Helical" evidence="2">
    <location>
        <begin position="45"/>
        <end position="66"/>
    </location>
</feature>
<name>A0A4P7QH71_9CORY</name>
<organism evidence="3 4">
    <name type="scientific">Corynebacterium endometrii</name>
    <dbReference type="NCBI Taxonomy" id="2488819"/>
    <lineage>
        <taxon>Bacteria</taxon>
        <taxon>Bacillati</taxon>
        <taxon>Actinomycetota</taxon>
        <taxon>Actinomycetes</taxon>
        <taxon>Mycobacteriales</taxon>
        <taxon>Corynebacteriaceae</taxon>
        <taxon>Corynebacterium</taxon>
    </lineage>
</organism>
<keyword evidence="2" id="KW-0812">Transmembrane</keyword>
<feature type="compositionally biased region" description="Basic and acidic residues" evidence="1">
    <location>
        <begin position="1"/>
        <end position="20"/>
    </location>
</feature>
<keyword evidence="2" id="KW-1133">Transmembrane helix</keyword>
<dbReference type="KEGG" id="cee:CENDO_07880"/>
<dbReference type="RefSeq" id="WP_136141533.1">
    <property type="nucleotide sequence ID" value="NZ_CP039247.1"/>
</dbReference>
<proteinExistence type="predicted"/>
<dbReference type="AlphaFoldDB" id="A0A4P7QH71"/>
<feature type="transmembrane region" description="Helical" evidence="2">
    <location>
        <begin position="72"/>
        <end position="91"/>
    </location>
</feature>
<evidence type="ECO:0000256" key="1">
    <source>
        <dbReference type="SAM" id="MobiDB-lite"/>
    </source>
</evidence>
<keyword evidence="4" id="KW-1185">Reference proteome</keyword>
<sequence length="261" mass="29188">MAQGEDKAALKAAKQQERAAKRARRKETRGQMWQAFQMQRKQDSALVPLMLLAILGTALVFFLIGLLFNGQWFMLILGLGVGFLIAMFIFTRRLERDMYKRVEDQPGVAGWALEQQLKNTVGVVWKVSPGVAVTRQQDLIHRVIGNPGVIFVCEGNSKRLASNLSVLKKRVDKLAPGVPVYEVHAGNGEGEVPVGKLRSHIMRLPRNYNKDGVYANIRRIEAMDNMPGTTPGLPKGPMPKQAQNMAGMNRRMRRASERKGK</sequence>
<evidence type="ECO:0000313" key="4">
    <source>
        <dbReference type="Proteomes" id="UP000296352"/>
    </source>
</evidence>
<dbReference type="Pfam" id="PF13829">
    <property type="entry name" value="DUF4191"/>
    <property type="match status" value="1"/>
</dbReference>
<dbReference type="OrthoDB" id="8479889at2"/>
<accession>A0A4P7QH71</accession>